<dbReference type="AlphaFoldDB" id="A0A7S1EUG1"/>
<protein>
    <submittedName>
        <fullName evidence="1">Uncharacterized protein</fullName>
    </submittedName>
</protein>
<organism evidence="1">
    <name type="scientific">Timspurckia oligopyrenoides</name>
    <dbReference type="NCBI Taxonomy" id="708627"/>
    <lineage>
        <taxon>Eukaryota</taxon>
        <taxon>Rhodophyta</taxon>
        <taxon>Bangiophyceae</taxon>
        <taxon>Porphyridiales</taxon>
        <taxon>Porphyridiaceae</taxon>
        <taxon>Timspurckia</taxon>
    </lineage>
</organism>
<proteinExistence type="predicted"/>
<reference evidence="1" key="1">
    <citation type="submission" date="2021-01" db="EMBL/GenBank/DDBJ databases">
        <authorList>
            <person name="Corre E."/>
            <person name="Pelletier E."/>
            <person name="Niang G."/>
            <person name="Scheremetjew M."/>
            <person name="Finn R."/>
            <person name="Kale V."/>
            <person name="Holt S."/>
            <person name="Cochrane G."/>
            <person name="Meng A."/>
            <person name="Brown T."/>
            <person name="Cohen L."/>
        </authorList>
    </citation>
    <scope>NUCLEOTIDE SEQUENCE</scope>
    <source>
        <strain evidence="1">CCMP3278</strain>
    </source>
</reference>
<dbReference type="EMBL" id="HBFP01012059">
    <property type="protein sequence ID" value="CAD8824338.1"/>
    <property type="molecule type" value="Transcribed_RNA"/>
</dbReference>
<evidence type="ECO:0000313" key="1">
    <source>
        <dbReference type="EMBL" id="CAD8824338.1"/>
    </source>
</evidence>
<name>A0A7S1EUG1_9RHOD</name>
<gene>
    <name evidence="1" type="ORF">TOLI1172_LOCUS8737</name>
</gene>
<sequence>MGFVASHGIVQLYTSHNVSLRNGIHFCQRRQFPSRSRSFHHVSVVSMTVSDAPLDEIELLAKALRESFPHSELFMPSAEEIKVKDEMAYAFMMMIPDGYQKVSEYIRMSVEDYDLAMLKYRIERVIHAAPNETNGFDLGEYHLRVLPTAAQLIALNEYALEEDIAALGDYETVAAMLKMITYSYFKKNFCERIEILRRIQPMIEESGVYHSNYTVPTDEALDRMDKGRLRLLLKQHYGKRGRLDRLGMGRKSSGVYPRMDPKMTETVLLYVLEHGEFKRGAYDGLLTLPTVEQLREAGKSELADYIEEQGLELSVLARNLNLYHARGPSLDL</sequence>
<accession>A0A7S1EUG1</accession>